<dbReference type="Proteomes" id="UP001203036">
    <property type="component" value="Unassembled WGS sequence"/>
</dbReference>
<accession>A0ACC5ZR07</accession>
<sequence>MMDDDKMNHGLDGFFDAARKTAPAPSAELLARVLDDAQATQAAAGQVAMASAVVTPRPTRLRQLVDLLGGWPAMAGLATAGVAGLWLGISPPAALTGLSLAGFGEADPLLVSMISGDELDLLALEEG</sequence>
<gene>
    <name evidence="1" type="ORF">M8744_01215</name>
</gene>
<evidence type="ECO:0000313" key="2">
    <source>
        <dbReference type="Proteomes" id="UP001203036"/>
    </source>
</evidence>
<proteinExistence type="predicted"/>
<name>A0ACC5ZR07_9RHOB</name>
<evidence type="ECO:0000313" key="1">
    <source>
        <dbReference type="EMBL" id="MCM2560752.1"/>
    </source>
</evidence>
<comment type="caution">
    <text evidence="1">The sequence shown here is derived from an EMBL/GenBank/DDBJ whole genome shotgun (WGS) entry which is preliminary data.</text>
</comment>
<protein>
    <submittedName>
        <fullName evidence="1">Uncharacterized protein</fullName>
    </submittedName>
</protein>
<keyword evidence="2" id="KW-1185">Reference proteome</keyword>
<dbReference type="EMBL" id="JAMQGO010000001">
    <property type="protein sequence ID" value="MCM2560752.1"/>
    <property type="molecule type" value="Genomic_DNA"/>
</dbReference>
<organism evidence="1 2">
    <name type="scientific">Lutimaribacter degradans</name>
    <dbReference type="NCBI Taxonomy" id="2945989"/>
    <lineage>
        <taxon>Bacteria</taxon>
        <taxon>Pseudomonadati</taxon>
        <taxon>Pseudomonadota</taxon>
        <taxon>Alphaproteobacteria</taxon>
        <taxon>Rhodobacterales</taxon>
        <taxon>Roseobacteraceae</taxon>
        <taxon>Lutimaribacter</taxon>
    </lineage>
</organism>
<reference evidence="1" key="1">
    <citation type="submission" date="2022-06" db="EMBL/GenBank/DDBJ databases">
        <title>Lutimaribacter sp. EGI FJ00013, a novel bacterium isolated from a salt lake sediment enrichment.</title>
        <authorList>
            <person name="Gao L."/>
            <person name="Fang B.-Z."/>
            <person name="Li W.-J."/>
        </authorList>
    </citation>
    <scope>NUCLEOTIDE SEQUENCE</scope>
    <source>
        <strain evidence="1">EGI FJ00013</strain>
    </source>
</reference>